<dbReference type="Gene3D" id="3.90.950.20">
    <property type="entry name" value="CinA-like"/>
    <property type="match status" value="1"/>
</dbReference>
<dbReference type="Pfam" id="PF02464">
    <property type="entry name" value="CinA"/>
    <property type="match status" value="1"/>
</dbReference>
<comment type="caution">
    <text evidence="2">The sequence shown here is derived from an EMBL/GenBank/DDBJ whole genome shotgun (WGS) entry which is preliminary data.</text>
</comment>
<keyword evidence="3" id="KW-1185">Reference proteome</keyword>
<protein>
    <submittedName>
        <fullName evidence="2">Nicotinamide-nucleotide amidohydrolase family protein</fullName>
    </submittedName>
</protein>
<feature type="domain" description="CinA C-terminal" evidence="1">
    <location>
        <begin position="9"/>
        <end position="158"/>
    </location>
</feature>
<dbReference type="SUPFAM" id="SSF142433">
    <property type="entry name" value="CinA-like"/>
    <property type="match status" value="1"/>
</dbReference>
<dbReference type="InterPro" id="IPR008136">
    <property type="entry name" value="CinA_C"/>
</dbReference>
<evidence type="ECO:0000313" key="3">
    <source>
        <dbReference type="Proteomes" id="UP000786875"/>
    </source>
</evidence>
<evidence type="ECO:0000313" key="2">
    <source>
        <dbReference type="EMBL" id="MBT0728026.1"/>
    </source>
</evidence>
<evidence type="ECO:0000259" key="1">
    <source>
        <dbReference type="Pfam" id="PF02464"/>
    </source>
</evidence>
<name>A0ABS5T6N8_9GAMM</name>
<dbReference type="Proteomes" id="UP000786875">
    <property type="component" value="Unassembled WGS sequence"/>
</dbReference>
<organism evidence="2 3">
    <name type="scientific">Rosenbergiella australiborealis</name>
    <dbReference type="NCBI Taxonomy" id="1544696"/>
    <lineage>
        <taxon>Bacteria</taxon>
        <taxon>Pseudomonadati</taxon>
        <taxon>Pseudomonadota</taxon>
        <taxon>Gammaproteobacteria</taxon>
        <taxon>Enterobacterales</taxon>
        <taxon>Erwiniaceae</taxon>
        <taxon>Rosenbergiella</taxon>
    </lineage>
</organism>
<dbReference type="InterPro" id="IPR036653">
    <property type="entry name" value="CinA-like_C"/>
</dbReference>
<proteinExistence type="predicted"/>
<dbReference type="NCBIfam" id="TIGR00199">
    <property type="entry name" value="PncC_domain"/>
    <property type="match status" value="1"/>
</dbReference>
<gene>
    <name evidence="2" type="ORF">HGT73_11685</name>
</gene>
<accession>A0ABS5T6N8</accession>
<dbReference type="EMBL" id="JABBFO010000011">
    <property type="protein sequence ID" value="MBT0728026.1"/>
    <property type="molecule type" value="Genomic_DNA"/>
</dbReference>
<dbReference type="RefSeq" id="WP_214215240.1">
    <property type="nucleotide sequence ID" value="NZ_JABBFO010000011.1"/>
</dbReference>
<reference evidence="2 3" key="1">
    <citation type="submission" date="2020-04" db="EMBL/GenBank/DDBJ databases">
        <title>Genome sequencing of Rosenbergiella species.</title>
        <authorList>
            <person name="Alvarez-Perez S."/>
            <person name="Lievens B."/>
        </authorList>
    </citation>
    <scope>NUCLEOTIDE SEQUENCE [LARGE SCALE GENOMIC DNA]</scope>
    <source>
        <strain evidence="2 3">CdVSA20.1</strain>
    </source>
</reference>
<sequence>MNTLNDVNALSRMLGQHLTESKTTITTAESCTGGAISKAITDISGCSAYFDGGVVTYSEQSKQRFLSVSADTLIQYGVVSEAVAKEMAEGACLAFSTTYAISVTGFAGPGGGTTEKPVGTVCFGFAHAAGETLTYQCHFHGSRDAIRQQAVHFALLKALETFFKIKLDTV</sequence>